<dbReference type="PANTHER" id="PTHR42678:SF5">
    <property type="entry name" value="GLUTAMYL-TRNA(GLN) AMIDOTRANSFERASE SUBUNIT A"/>
    <property type="match status" value="1"/>
</dbReference>
<accession>A0AAE0P4F5</accession>
<comment type="caution">
    <text evidence="2">The sequence shown here is derived from an EMBL/GenBank/DDBJ whole genome shotgun (WGS) entry which is preliminary data.</text>
</comment>
<dbReference type="PANTHER" id="PTHR42678">
    <property type="entry name" value="AMIDASE"/>
    <property type="match status" value="1"/>
</dbReference>
<name>A0AAE0P4F5_9PEZI</name>
<reference evidence="2" key="2">
    <citation type="submission" date="2023-06" db="EMBL/GenBank/DDBJ databases">
        <authorList>
            <consortium name="Lawrence Berkeley National Laboratory"/>
            <person name="Haridas S."/>
            <person name="Hensen N."/>
            <person name="Bonometti L."/>
            <person name="Westerberg I."/>
            <person name="Brannstrom I.O."/>
            <person name="Guillou S."/>
            <person name="Cros-Aarteil S."/>
            <person name="Calhoun S."/>
            <person name="Kuo A."/>
            <person name="Mondo S."/>
            <person name="Pangilinan J."/>
            <person name="Riley R."/>
            <person name="LaButti K."/>
            <person name="Andreopoulos B."/>
            <person name="Lipzen A."/>
            <person name="Chen C."/>
            <person name="Yanf M."/>
            <person name="Daum C."/>
            <person name="Ng V."/>
            <person name="Clum A."/>
            <person name="Steindorff A."/>
            <person name="Ohm R."/>
            <person name="Martin F."/>
            <person name="Silar P."/>
            <person name="Natvig D."/>
            <person name="Lalanne C."/>
            <person name="Gautier V."/>
            <person name="Ament-velasquez S.L."/>
            <person name="Kruys A."/>
            <person name="Hutchinson M.I."/>
            <person name="Powell A.J."/>
            <person name="Barry K."/>
            <person name="Miller A.N."/>
            <person name="Grigoriev I.V."/>
            <person name="Debuchy R."/>
            <person name="Gladieux P."/>
            <person name="Thoren M.H."/>
            <person name="Johannesson H."/>
        </authorList>
    </citation>
    <scope>NUCLEOTIDE SEQUENCE</scope>
    <source>
        <strain evidence="2">CBS 232.78</strain>
    </source>
</reference>
<evidence type="ECO:0000313" key="3">
    <source>
        <dbReference type="Proteomes" id="UP001285441"/>
    </source>
</evidence>
<dbReference type="InterPro" id="IPR023631">
    <property type="entry name" value="Amidase_dom"/>
</dbReference>
<evidence type="ECO:0000259" key="1">
    <source>
        <dbReference type="Pfam" id="PF01425"/>
    </source>
</evidence>
<dbReference type="InterPro" id="IPR036928">
    <property type="entry name" value="AS_sf"/>
</dbReference>
<protein>
    <submittedName>
        <fullName evidence="2">Amidase signature domain-containing protein</fullName>
    </submittedName>
</protein>
<dbReference type="Gene3D" id="3.90.1300.10">
    <property type="entry name" value="Amidase signature (AS) domain"/>
    <property type="match status" value="1"/>
</dbReference>
<keyword evidence="3" id="KW-1185">Reference proteome</keyword>
<dbReference type="SUPFAM" id="SSF75304">
    <property type="entry name" value="Amidase signature (AS) enzymes"/>
    <property type="match status" value="1"/>
</dbReference>
<organism evidence="2 3">
    <name type="scientific">Podospora didyma</name>
    <dbReference type="NCBI Taxonomy" id="330526"/>
    <lineage>
        <taxon>Eukaryota</taxon>
        <taxon>Fungi</taxon>
        <taxon>Dikarya</taxon>
        <taxon>Ascomycota</taxon>
        <taxon>Pezizomycotina</taxon>
        <taxon>Sordariomycetes</taxon>
        <taxon>Sordariomycetidae</taxon>
        <taxon>Sordariales</taxon>
        <taxon>Podosporaceae</taxon>
        <taxon>Podospora</taxon>
    </lineage>
</organism>
<proteinExistence type="predicted"/>
<feature type="domain" description="Amidase" evidence="1">
    <location>
        <begin position="40"/>
        <end position="482"/>
    </location>
</feature>
<sequence length="532" mass="56452">MMESRVRCATWALSDPFDVREATIDGVHNALLTRLTTCREIVSSFIARIEKFNPVVDAIISLNPDALSEADRMDVQIASGNVTEALFCIPVLLKDNYDAIGMNTTGGCIGLANNKPLVDAPTVTALKNAGAIILGKANLHELALEGLTVSSLGGQTANPYDLTRTAGGSSGGTGVSIAASFAIIGTGTDTVNSLRSPASAGSLFSFRPTRGLISRAGVIPISYTQDSLGAFARSLKDLAVALTVMASVGFDPRDNATALVPPEMKHTDYSREVFGRSLREMRLGLVDGSINHTSSPETTPVNDIMAPKIVNITESIYNSAAISAALDVQVFEYRELLDAYLSGPELSGAPRPLSFNELYTNNSGRFLVIPSQYAFVETAFCSSTSNASYFMAQRGIQNLTQALKATFVRNNLDALIYPEQKNLVVKIGSPSQAGRNGILAALTGSPVVTVPAGFSPPTDDAPLGVPVGMEILGRPWAEGLLLNIARHVSDLVPVRRMPPLTNTSAEPKHFDSVPVIKPNSKNIPATYPVGIF</sequence>
<dbReference type="AlphaFoldDB" id="A0AAE0P4F5"/>
<evidence type="ECO:0000313" key="2">
    <source>
        <dbReference type="EMBL" id="KAK3393106.1"/>
    </source>
</evidence>
<reference evidence="2" key="1">
    <citation type="journal article" date="2023" name="Mol. Phylogenet. Evol.">
        <title>Genome-scale phylogeny and comparative genomics of the fungal order Sordariales.</title>
        <authorList>
            <person name="Hensen N."/>
            <person name="Bonometti L."/>
            <person name="Westerberg I."/>
            <person name="Brannstrom I.O."/>
            <person name="Guillou S."/>
            <person name="Cros-Aarteil S."/>
            <person name="Calhoun S."/>
            <person name="Haridas S."/>
            <person name="Kuo A."/>
            <person name="Mondo S."/>
            <person name="Pangilinan J."/>
            <person name="Riley R."/>
            <person name="LaButti K."/>
            <person name="Andreopoulos B."/>
            <person name="Lipzen A."/>
            <person name="Chen C."/>
            <person name="Yan M."/>
            <person name="Daum C."/>
            <person name="Ng V."/>
            <person name="Clum A."/>
            <person name="Steindorff A."/>
            <person name="Ohm R.A."/>
            <person name="Martin F."/>
            <person name="Silar P."/>
            <person name="Natvig D.O."/>
            <person name="Lalanne C."/>
            <person name="Gautier V."/>
            <person name="Ament-Velasquez S.L."/>
            <person name="Kruys A."/>
            <person name="Hutchinson M.I."/>
            <person name="Powell A.J."/>
            <person name="Barry K."/>
            <person name="Miller A.N."/>
            <person name="Grigoriev I.V."/>
            <person name="Debuchy R."/>
            <person name="Gladieux P."/>
            <person name="Hiltunen Thoren M."/>
            <person name="Johannesson H."/>
        </authorList>
    </citation>
    <scope>NUCLEOTIDE SEQUENCE</scope>
    <source>
        <strain evidence="2">CBS 232.78</strain>
    </source>
</reference>
<gene>
    <name evidence="2" type="ORF">B0H63DRAFT_491232</name>
</gene>
<dbReference type="Proteomes" id="UP001285441">
    <property type="component" value="Unassembled WGS sequence"/>
</dbReference>
<dbReference type="Pfam" id="PF01425">
    <property type="entry name" value="Amidase"/>
    <property type="match status" value="1"/>
</dbReference>
<dbReference type="EMBL" id="JAULSW010000001">
    <property type="protein sequence ID" value="KAK3393106.1"/>
    <property type="molecule type" value="Genomic_DNA"/>
</dbReference>